<sequence>MDRKDRKAALAAYRERKTEPGVFALRCVASGEVWVGRAQDLPAIRNRIFFTLRQGANPHRKLQAAWNAHGEEGLVFEVLEILDPEKLELAFERELKDRHAHWMERLGATRL</sequence>
<name>A0ABT2I8H9_9SPHN</name>
<comment type="caution">
    <text evidence="1">The sequence shown here is derived from an EMBL/GenBank/DDBJ whole genome shotgun (WGS) entry which is preliminary data.</text>
</comment>
<dbReference type="Gene3D" id="3.40.1440.10">
    <property type="entry name" value="GIY-YIG endonuclease"/>
    <property type="match status" value="1"/>
</dbReference>
<evidence type="ECO:0000313" key="1">
    <source>
        <dbReference type="EMBL" id="MCT2401125.1"/>
    </source>
</evidence>
<dbReference type="Proteomes" id="UP001165583">
    <property type="component" value="Unassembled WGS sequence"/>
</dbReference>
<reference evidence="1" key="1">
    <citation type="submission" date="2022-09" db="EMBL/GenBank/DDBJ databases">
        <title>Novosphingobium sp. Nov., a polycyclic aromatic hydrocarbon-degrading bacterium isolated form mangrove sediments in HongKong.</title>
        <authorList>
            <person name="Hu Z."/>
        </authorList>
    </citation>
    <scope>NUCLEOTIDE SEQUENCE</scope>
    <source>
        <strain evidence="1">HK4-1</strain>
    </source>
</reference>
<protein>
    <submittedName>
        <fullName evidence="1">GIY-YIG nuclease family protein</fullName>
    </submittedName>
</protein>
<accession>A0ABT2I8H9</accession>
<proteinExistence type="predicted"/>
<dbReference type="RefSeq" id="WP_260047151.1">
    <property type="nucleotide sequence ID" value="NZ_JANZXA010000012.1"/>
</dbReference>
<keyword evidence="2" id="KW-1185">Reference proteome</keyword>
<dbReference type="CDD" id="cd10451">
    <property type="entry name" value="GIY-YIG_LuxR_like"/>
    <property type="match status" value="1"/>
</dbReference>
<dbReference type="SUPFAM" id="SSF82771">
    <property type="entry name" value="GIY-YIG endonuclease"/>
    <property type="match status" value="1"/>
</dbReference>
<dbReference type="InterPro" id="IPR035901">
    <property type="entry name" value="GIY-YIG_endonuc_sf"/>
</dbReference>
<evidence type="ECO:0000313" key="2">
    <source>
        <dbReference type="Proteomes" id="UP001165583"/>
    </source>
</evidence>
<organism evidence="1 2">
    <name type="scientific">Novosphingobium mangrovi</name>
    <name type="common">ex Huang et al. 2023</name>
    <dbReference type="NCBI Taxonomy" id="2976432"/>
    <lineage>
        <taxon>Bacteria</taxon>
        <taxon>Pseudomonadati</taxon>
        <taxon>Pseudomonadota</taxon>
        <taxon>Alphaproteobacteria</taxon>
        <taxon>Sphingomonadales</taxon>
        <taxon>Sphingomonadaceae</taxon>
        <taxon>Novosphingobium</taxon>
    </lineage>
</organism>
<gene>
    <name evidence="1" type="ORF">NZK81_16375</name>
</gene>
<dbReference type="EMBL" id="JANZXA010000012">
    <property type="protein sequence ID" value="MCT2401125.1"/>
    <property type="molecule type" value="Genomic_DNA"/>
</dbReference>